<name>A0A261FZ74_9BIFI</name>
<feature type="region of interest" description="Disordered" evidence="5">
    <location>
        <begin position="1"/>
        <end position="21"/>
    </location>
</feature>
<accession>A0A261FZ74</accession>
<evidence type="ECO:0000259" key="6">
    <source>
        <dbReference type="Pfam" id="PF00389"/>
    </source>
</evidence>
<comment type="similarity">
    <text evidence="1 4">Belongs to the D-isomer specific 2-hydroxyacid dehydrogenase family.</text>
</comment>
<dbReference type="InterPro" id="IPR050857">
    <property type="entry name" value="D-2-hydroxyacid_DH"/>
</dbReference>
<evidence type="ECO:0000259" key="7">
    <source>
        <dbReference type="Pfam" id="PF02826"/>
    </source>
</evidence>
<dbReference type="Pfam" id="PF02826">
    <property type="entry name" value="2-Hacid_dh_C"/>
    <property type="match status" value="1"/>
</dbReference>
<feature type="domain" description="D-isomer specific 2-hydroxyacid dehydrogenase NAD-binding" evidence="7">
    <location>
        <begin position="157"/>
        <end position="330"/>
    </location>
</feature>
<gene>
    <name evidence="8" type="ORF">BHAP_0942</name>
</gene>
<evidence type="ECO:0000256" key="1">
    <source>
        <dbReference type="ARBA" id="ARBA00005854"/>
    </source>
</evidence>
<evidence type="ECO:0000256" key="5">
    <source>
        <dbReference type="SAM" id="MobiDB-lite"/>
    </source>
</evidence>
<protein>
    <submittedName>
        <fullName evidence="8">2-hydroxyacid dehydrogenase</fullName>
    </submittedName>
</protein>
<dbReference type="GO" id="GO:0016616">
    <property type="term" value="F:oxidoreductase activity, acting on the CH-OH group of donors, NAD or NADP as acceptor"/>
    <property type="evidence" value="ECO:0007669"/>
    <property type="project" value="InterPro"/>
</dbReference>
<dbReference type="EMBL" id="MWWY01000021">
    <property type="protein sequence ID" value="OZG64481.1"/>
    <property type="molecule type" value="Genomic_DNA"/>
</dbReference>
<feature type="domain" description="D-isomer specific 2-hydroxyacid dehydrogenase catalytic" evidence="6">
    <location>
        <begin position="57"/>
        <end position="356"/>
    </location>
</feature>
<dbReference type="GO" id="GO:0051287">
    <property type="term" value="F:NAD binding"/>
    <property type="evidence" value="ECO:0007669"/>
    <property type="project" value="InterPro"/>
</dbReference>
<dbReference type="InterPro" id="IPR006140">
    <property type="entry name" value="D-isomer_DH_NAD-bd"/>
</dbReference>
<dbReference type="InterPro" id="IPR036291">
    <property type="entry name" value="NAD(P)-bd_dom_sf"/>
</dbReference>
<dbReference type="CDD" id="cd12169">
    <property type="entry name" value="PGDH_like_1"/>
    <property type="match status" value="1"/>
</dbReference>
<dbReference type="AlphaFoldDB" id="A0A261FZ74"/>
<evidence type="ECO:0000313" key="9">
    <source>
        <dbReference type="Proteomes" id="UP000216074"/>
    </source>
</evidence>
<sequence>MSEPHTQSTQHPQQPQRTQRIQHTYPRVIETQPERTDLPLVVMPSVIESMIGPFTANLELLHDIARVRMYTDCVSDSDMILARSADADAVMVIGFHVPDAMLDRFCGFDGRAGHVRCFAFGGTGVASYINLQRTREHDVRVCNIVHYGDHAVAEHTFALIMELAREVGRLNTEVKNGDWTGADGYALHNKTLGLVGFGGIGRAVARIAQGFGMQVAVWNAHVDPSVARTFGVTLIDDMGDLMAASDIVSLHLPLLDSTRGIVTAAVLDRMRPGTLFINTARAEIIEPGALSARLSRGDIRAALDVFDHEPLPMDDPLRSVPGIILTPHVAWRNDEAYIGLTKQVVQSIASFFTGGTFNIAN</sequence>
<dbReference type="SUPFAM" id="SSF52283">
    <property type="entry name" value="Formate/glycerate dehydrogenase catalytic domain-like"/>
    <property type="match status" value="1"/>
</dbReference>
<evidence type="ECO:0000256" key="2">
    <source>
        <dbReference type="ARBA" id="ARBA00023002"/>
    </source>
</evidence>
<evidence type="ECO:0000256" key="3">
    <source>
        <dbReference type="ARBA" id="ARBA00023027"/>
    </source>
</evidence>
<comment type="caution">
    <text evidence="8">The sequence shown here is derived from an EMBL/GenBank/DDBJ whole genome shotgun (WGS) entry which is preliminary data.</text>
</comment>
<dbReference type="OrthoDB" id="4324715at2"/>
<dbReference type="PANTHER" id="PTHR42789:SF1">
    <property type="entry name" value="D-ISOMER SPECIFIC 2-HYDROXYACID DEHYDROGENASE FAMILY PROTEIN (AFU_ORTHOLOGUE AFUA_6G10090)"/>
    <property type="match status" value="1"/>
</dbReference>
<dbReference type="Gene3D" id="3.40.50.720">
    <property type="entry name" value="NAD(P)-binding Rossmann-like Domain"/>
    <property type="match status" value="2"/>
</dbReference>
<evidence type="ECO:0000256" key="4">
    <source>
        <dbReference type="RuleBase" id="RU003719"/>
    </source>
</evidence>
<organism evidence="8 9">
    <name type="scientific">Bifidobacterium hapali</name>
    <dbReference type="NCBI Taxonomy" id="1630172"/>
    <lineage>
        <taxon>Bacteria</taxon>
        <taxon>Bacillati</taxon>
        <taxon>Actinomycetota</taxon>
        <taxon>Actinomycetes</taxon>
        <taxon>Bifidobacteriales</taxon>
        <taxon>Bifidobacteriaceae</taxon>
        <taxon>Bifidobacterium</taxon>
    </lineage>
</organism>
<keyword evidence="3" id="KW-0520">NAD</keyword>
<evidence type="ECO:0000313" key="8">
    <source>
        <dbReference type="EMBL" id="OZG64481.1"/>
    </source>
</evidence>
<dbReference type="Pfam" id="PF00389">
    <property type="entry name" value="2-Hacid_dh"/>
    <property type="match status" value="1"/>
</dbReference>
<dbReference type="InterPro" id="IPR006139">
    <property type="entry name" value="D-isomer_2_OHA_DH_cat_dom"/>
</dbReference>
<keyword evidence="9" id="KW-1185">Reference proteome</keyword>
<reference evidence="8 9" key="1">
    <citation type="journal article" date="2017" name="BMC Genomics">
        <title>Comparative genomic and phylogenomic analyses of the Bifidobacteriaceae family.</title>
        <authorList>
            <person name="Lugli G.A."/>
            <person name="Milani C."/>
            <person name="Turroni F."/>
            <person name="Duranti S."/>
            <person name="Mancabelli L."/>
            <person name="Mangifesta M."/>
            <person name="Ferrario C."/>
            <person name="Modesto M."/>
            <person name="Mattarelli P."/>
            <person name="Jiri K."/>
            <person name="van Sinderen D."/>
            <person name="Ventura M."/>
        </authorList>
    </citation>
    <scope>NUCLEOTIDE SEQUENCE [LARGE SCALE GENOMIC DNA]</scope>
    <source>
        <strain evidence="8 9">DSM 100202</strain>
    </source>
</reference>
<dbReference type="SUPFAM" id="SSF51735">
    <property type="entry name" value="NAD(P)-binding Rossmann-fold domains"/>
    <property type="match status" value="1"/>
</dbReference>
<dbReference type="Proteomes" id="UP000216074">
    <property type="component" value="Unassembled WGS sequence"/>
</dbReference>
<keyword evidence="2 4" id="KW-0560">Oxidoreductase</keyword>
<dbReference type="PANTHER" id="PTHR42789">
    <property type="entry name" value="D-ISOMER SPECIFIC 2-HYDROXYACID DEHYDROGENASE FAMILY PROTEIN (AFU_ORTHOLOGUE AFUA_6G10090)"/>
    <property type="match status" value="1"/>
</dbReference>
<proteinExistence type="inferred from homology"/>